<feature type="binding site" evidence="2">
    <location>
        <position position="102"/>
    </location>
    <ligand>
        <name>Fe cation</name>
        <dbReference type="ChEBI" id="CHEBI:24875"/>
    </ligand>
</feature>
<keyword evidence="7" id="KW-1185">Reference proteome</keyword>
<comment type="similarity">
    <text evidence="1 3">Belongs to the pirin family.</text>
</comment>
<evidence type="ECO:0000256" key="3">
    <source>
        <dbReference type="RuleBase" id="RU003457"/>
    </source>
</evidence>
<dbReference type="EMBL" id="AJJU01000004">
    <property type="protein sequence ID" value="EID75475.1"/>
    <property type="molecule type" value="Genomic_DNA"/>
</dbReference>
<dbReference type="InterPro" id="IPR011051">
    <property type="entry name" value="RmlC_Cupin_sf"/>
</dbReference>
<accession>I0WGF9</accession>
<sequence>MKKIIHKAHQRGSADYGWLKANYSFSFANYYNPEKIHFGALRVLNDDAIDAGMGFGTHPHDNMEIVTIVLQGALSHKDSMGHQATITPGEVQVMSAGTGVQHSEMNASSSTTKLLQIWVFPDTQNVTPRYGQKKFDPADQQNTFQNVVSPKDDNDGKALWVHQQTYFNLGNFSKNTNHSYTIKQEGNGVYIFLLEGEITIAGETLHTRDAIGLWDTQTISFTAESDSRILLIEVLMY</sequence>
<keyword evidence="2" id="KW-0479">Metal-binding</keyword>
<dbReference type="PATRIC" id="fig|946077.3.peg.944"/>
<dbReference type="PANTHER" id="PTHR43212">
    <property type="entry name" value="QUERCETIN 2,3-DIOXYGENASE"/>
    <property type="match status" value="1"/>
</dbReference>
<comment type="cofactor">
    <cofactor evidence="2">
        <name>Fe cation</name>
        <dbReference type="ChEBI" id="CHEBI:24875"/>
    </cofactor>
    <text evidence="2">Binds 1 Fe cation per subunit.</text>
</comment>
<evidence type="ECO:0000259" key="5">
    <source>
        <dbReference type="Pfam" id="PF17954"/>
    </source>
</evidence>
<feature type="binding site" evidence="2">
    <location>
        <position position="60"/>
    </location>
    <ligand>
        <name>Fe cation</name>
        <dbReference type="ChEBI" id="CHEBI:24875"/>
    </ligand>
</feature>
<dbReference type="OrthoDB" id="321327at2"/>
<comment type="caution">
    <text evidence="6">The sequence shown here is derived from an EMBL/GenBank/DDBJ whole genome shotgun (WGS) entry which is preliminary data.</text>
</comment>
<dbReference type="Pfam" id="PF17954">
    <property type="entry name" value="Pirin_C_2"/>
    <property type="match status" value="1"/>
</dbReference>
<dbReference type="AlphaFoldDB" id="I0WGF9"/>
<dbReference type="PANTHER" id="PTHR43212:SF3">
    <property type="entry name" value="QUERCETIN 2,3-DIOXYGENASE"/>
    <property type="match status" value="1"/>
</dbReference>
<gene>
    <name evidence="6" type="ORF">W5A_04653</name>
</gene>
<feature type="binding site" evidence="2">
    <location>
        <position position="104"/>
    </location>
    <ligand>
        <name>Fe cation</name>
        <dbReference type="ChEBI" id="CHEBI:24875"/>
    </ligand>
</feature>
<evidence type="ECO:0000256" key="1">
    <source>
        <dbReference type="ARBA" id="ARBA00008416"/>
    </source>
</evidence>
<evidence type="ECO:0000313" key="7">
    <source>
        <dbReference type="Proteomes" id="UP000005938"/>
    </source>
</evidence>
<feature type="binding site" evidence="2">
    <location>
        <position position="58"/>
    </location>
    <ligand>
        <name>Fe cation</name>
        <dbReference type="ChEBI" id="CHEBI:24875"/>
    </ligand>
</feature>
<dbReference type="InterPro" id="IPR041602">
    <property type="entry name" value="Quercetinase_C"/>
</dbReference>
<dbReference type="RefSeq" id="WP_008237927.1">
    <property type="nucleotide sequence ID" value="NZ_AJJU01000004.1"/>
</dbReference>
<feature type="domain" description="Pirin N-terminal" evidence="4">
    <location>
        <begin position="10"/>
        <end position="119"/>
    </location>
</feature>
<keyword evidence="2" id="KW-0408">Iron</keyword>
<dbReference type="InterPro" id="IPR012093">
    <property type="entry name" value="Pirin"/>
</dbReference>
<organism evidence="6 7">
    <name type="scientific">Imtechella halotolerans K1</name>
    <dbReference type="NCBI Taxonomy" id="946077"/>
    <lineage>
        <taxon>Bacteria</taxon>
        <taxon>Pseudomonadati</taxon>
        <taxon>Bacteroidota</taxon>
        <taxon>Flavobacteriia</taxon>
        <taxon>Flavobacteriales</taxon>
        <taxon>Flavobacteriaceae</taxon>
        <taxon>Imtechella</taxon>
    </lineage>
</organism>
<name>I0WGF9_9FLAO</name>
<protein>
    <submittedName>
        <fullName evidence="6">Pirin</fullName>
    </submittedName>
</protein>
<dbReference type="Gene3D" id="2.60.120.10">
    <property type="entry name" value="Jelly Rolls"/>
    <property type="match status" value="2"/>
</dbReference>
<evidence type="ECO:0000259" key="4">
    <source>
        <dbReference type="Pfam" id="PF02678"/>
    </source>
</evidence>
<dbReference type="GO" id="GO:0046872">
    <property type="term" value="F:metal ion binding"/>
    <property type="evidence" value="ECO:0007669"/>
    <property type="project" value="UniProtKB-KW"/>
</dbReference>
<feature type="domain" description="Quercetin 2,3-dioxygenase C-terminal cupin" evidence="5">
    <location>
        <begin position="147"/>
        <end position="234"/>
    </location>
</feature>
<evidence type="ECO:0000256" key="2">
    <source>
        <dbReference type="PIRSR" id="PIRSR006232-1"/>
    </source>
</evidence>
<reference evidence="6 7" key="1">
    <citation type="journal article" date="2012" name="J. Bacteriol.">
        <title>Genome Sequence of the Halotolerant Bacterium Imtechella halotolerans K1T.</title>
        <authorList>
            <person name="Kumar S."/>
            <person name="Vikram S."/>
            <person name="Subramanian S."/>
            <person name="Raghava G.P."/>
            <person name="Pinnaka A.K."/>
        </authorList>
    </citation>
    <scope>NUCLEOTIDE SEQUENCE [LARGE SCALE GENOMIC DNA]</scope>
    <source>
        <strain evidence="6 7">K1</strain>
    </source>
</reference>
<dbReference type="STRING" id="946077.W5A_04653"/>
<evidence type="ECO:0000313" key="6">
    <source>
        <dbReference type="EMBL" id="EID75475.1"/>
    </source>
</evidence>
<dbReference type="InterPro" id="IPR014710">
    <property type="entry name" value="RmlC-like_jellyroll"/>
</dbReference>
<dbReference type="CDD" id="cd02910">
    <property type="entry name" value="cupin_Yhhw_N"/>
    <property type="match status" value="1"/>
</dbReference>
<dbReference type="SUPFAM" id="SSF51182">
    <property type="entry name" value="RmlC-like cupins"/>
    <property type="match status" value="1"/>
</dbReference>
<dbReference type="Pfam" id="PF02678">
    <property type="entry name" value="Pirin"/>
    <property type="match status" value="1"/>
</dbReference>
<dbReference type="InterPro" id="IPR003829">
    <property type="entry name" value="Pirin_N_dom"/>
</dbReference>
<proteinExistence type="inferred from homology"/>
<dbReference type="Proteomes" id="UP000005938">
    <property type="component" value="Unassembled WGS sequence"/>
</dbReference>
<dbReference type="eggNOG" id="COG1741">
    <property type="taxonomic scope" value="Bacteria"/>
</dbReference>
<dbReference type="PIRSF" id="PIRSF006232">
    <property type="entry name" value="Pirin"/>
    <property type="match status" value="1"/>
</dbReference>